<evidence type="ECO:0000313" key="2">
    <source>
        <dbReference type="Proteomes" id="UP000240978"/>
    </source>
</evidence>
<gene>
    <name evidence="1" type="ORF">CLV42_105361</name>
</gene>
<comment type="caution">
    <text evidence="1">The sequence shown here is derived from an EMBL/GenBank/DDBJ whole genome shotgun (WGS) entry which is preliminary data.</text>
</comment>
<sequence length="108" mass="13053">MYNQEENLLNNFDVTALASVNSIYTEFLFSIKDVDRQKNENTFQLWLQKYVDKLKQSLEGKALEYISINRHLPTLDWFHKKLTYMISQYLQEFLQRTNTFNRHTLHTS</sequence>
<protein>
    <submittedName>
        <fullName evidence="1">Uncharacterized protein</fullName>
    </submittedName>
</protein>
<dbReference type="RefSeq" id="WP_106602821.1">
    <property type="nucleotide sequence ID" value="NZ_PYGK01000005.1"/>
</dbReference>
<dbReference type="AlphaFoldDB" id="A0A2P8GAM6"/>
<name>A0A2P8GAM6_9BACT</name>
<reference evidence="1 2" key="1">
    <citation type="submission" date="2018-03" db="EMBL/GenBank/DDBJ databases">
        <title>Genomic Encyclopedia of Archaeal and Bacterial Type Strains, Phase II (KMG-II): from individual species to whole genera.</title>
        <authorList>
            <person name="Goeker M."/>
        </authorList>
    </citation>
    <scope>NUCLEOTIDE SEQUENCE [LARGE SCALE GENOMIC DNA]</scope>
    <source>
        <strain evidence="1 2">DSM 18107</strain>
    </source>
</reference>
<dbReference type="OrthoDB" id="674569at2"/>
<evidence type="ECO:0000313" key="1">
    <source>
        <dbReference type="EMBL" id="PSL30998.1"/>
    </source>
</evidence>
<proteinExistence type="predicted"/>
<dbReference type="Proteomes" id="UP000240978">
    <property type="component" value="Unassembled WGS sequence"/>
</dbReference>
<accession>A0A2P8GAM6</accession>
<keyword evidence="2" id="KW-1185">Reference proteome</keyword>
<dbReference type="EMBL" id="PYGK01000005">
    <property type="protein sequence ID" value="PSL30998.1"/>
    <property type="molecule type" value="Genomic_DNA"/>
</dbReference>
<organism evidence="1 2">
    <name type="scientific">Chitinophaga ginsengisoli</name>
    <dbReference type="NCBI Taxonomy" id="363837"/>
    <lineage>
        <taxon>Bacteria</taxon>
        <taxon>Pseudomonadati</taxon>
        <taxon>Bacteroidota</taxon>
        <taxon>Chitinophagia</taxon>
        <taxon>Chitinophagales</taxon>
        <taxon>Chitinophagaceae</taxon>
        <taxon>Chitinophaga</taxon>
    </lineage>
</organism>